<evidence type="ECO:0000313" key="2">
    <source>
        <dbReference type="EMBL" id="KIY00470.1"/>
    </source>
</evidence>
<dbReference type="Proteomes" id="UP000053411">
    <property type="component" value="Unassembled WGS sequence"/>
</dbReference>
<evidence type="ECO:0000313" key="3">
    <source>
        <dbReference type="Proteomes" id="UP000053411"/>
    </source>
</evidence>
<protein>
    <submittedName>
        <fullName evidence="2">Uncharacterized protein</fullName>
    </submittedName>
</protein>
<dbReference type="STRING" id="1442371.A0A0D2KBI0"/>
<dbReference type="OrthoDB" id="4135936at2759"/>
<reference evidence="2 3" key="1">
    <citation type="submission" date="2015-01" db="EMBL/GenBank/DDBJ databases">
        <title>The Genome Sequence of Fonsecaea multimorphosa CBS 102226.</title>
        <authorList>
            <consortium name="The Broad Institute Genomics Platform"/>
            <person name="Cuomo C."/>
            <person name="de Hoog S."/>
            <person name="Gorbushina A."/>
            <person name="Stielow B."/>
            <person name="Teixiera M."/>
            <person name="Abouelleil A."/>
            <person name="Chapman S.B."/>
            <person name="Priest M."/>
            <person name="Young S.K."/>
            <person name="Wortman J."/>
            <person name="Nusbaum C."/>
            <person name="Birren B."/>
        </authorList>
    </citation>
    <scope>NUCLEOTIDE SEQUENCE [LARGE SCALE GENOMIC DNA]</scope>
    <source>
        <strain evidence="2 3">CBS 102226</strain>
    </source>
</reference>
<feature type="signal peptide" evidence="1">
    <location>
        <begin position="1"/>
        <end position="22"/>
    </location>
</feature>
<name>A0A0D2KBI0_9EURO</name>
<dbReference type="RefSeq" id="XP_016634592.1">
    <property type="nucleotide sequence ID" value="XM_016774665.1"/>
</dbReference>
<feature type="chain" id="PRO_5002245620" evidence="1">
    <location>
        <begin position="23"/>
        <end position="381"/>
    </location>
</feature>
<accession>A0A0D2KBI0</accession>
<sequence length="381" mass="40724">MALTRILTTIATCFLVFGTALAAADVSNSSQHIVPNAAGDTAIDADKVRKYKSLLDELSWRNKFDEGLKWHDIIDSYTPANADCTPRCLTCAPGCNPRCCALDSSQQATSDSDKAKKDSSPDAFISRPNFPGIVRPLPPIPALGCPCHCESWCPRNVQIICCFTPASSMPDEPAAAASARQQTGVVDDEDAQKTLLDQIVPGTQEHFWGHPNLPLACPCFCAPTCPAYIQAICCTTPGSDSRTIREPPQKPHDVLAMVTETVSGNPVSVLAAINLTVFDSFITMNLVRGLHRASEIAYNHETKTFEVTLAVAVRGLPNGAKQALAHTFVVVDGSRLLEEEQILLGAGFMNRIGVSHAGGALSVNKDFLAPLEEGLPVLTGV</sequence>
<organism evidence="2 3">
    <name type="scientific">Fonsecaea multimorphosa CBS 102226</name>
    <dbReference type="NCBI Taxonomy" id="1442371"/>
    <lineage>
        <taxon>Eukaryota</taxon>
        <taxon>Fungi</taxon>
        <taxon>Dikarya</taxon>
        <taxon>Ascomycota</taxon>
        <taxon>Pezizomycotina</taxon>
        <taxon>Eurotiomycetes</taxon>
        <taxon>Chaetothyriomycetidae</taxon>
        <taxon>Chaetothyriales</taxon>
        <taxon>Herpotrichiellaceae</taxon>
        <taxon>Fonsecaea</taxon>
    </lineage>
</organism>
<gene>
    <name evidence="2" type="ORF">Z520_04155</name>
</gene>
<dbReference type="AlphaFoldDB" id="A0A0D2KBI0"/>
<keyword evidence="3" id="KW-1185">Reference proteome</keyword>
<dbReference type="EMBL" id="KN848067">
    <property type="protein sequence ID" value="KIY00470.1"/>
    <property type="molecule type" value="Genomic_DNA"/>
</dbReference>
<dbReference type="GeneID" id="27709901"/>
<dbReference type="VEuPathDB" id="FungiDB:Z520_04155"/>
<evidence type="ECO:0000256" key="1">
    <source>
        <dbReference type="SAM" id="SignalP"/>
    </source>
</evidence>
<keyword evidence="1" id="KW-0732">Signal</keyword>
<proteinExistence type="predicted"/>